<dbReference type="Proteomes" id="UP000315010">
    <property type="component" value="Unassembled WGS sequence"/>
</dbReference>
<dbReference type="Pfam" id="PF03480">
    <property type="entry name" value="DctP"/>
    <property type="match status" value="1"/>
</dbReference>
<evidence type="ECO:0000313" key="3">
    <source>
        <dbReference type="Proteomes" id="UP000315010"/>
    </source>
</evidence>
<dbReference type="InterPro" id="IPR004682">
    <property type="entry name" value="TRAP_DctP"/>
</dbReference>
<dbReference type="PANTHER" id="PTHR33376:SF2">
    <property type="entry name" value="DICARBOXYLATE-BINDING PERIPLASMIC PROTEIN"/>
    <property type="match status" value="1"/>
</dbReference>
<name>A0A5C5YWP1_9BACT</name>
<dbReference type="OrthoDB" id="9776801at2"/>
<evidence type="ECO:0000256" key="1">
    <source>
        <dbReference type="ARBA" id="ARBA00022729"/>
    </source>
</evidence>
<dbReference type="GO" id="GO:0055085">
    <property type="term" value="P:transmembrane transport"/>
    <property type="evidence" value="ECO:0007669"/>
    <property type="project" value="InterPro"/>
</dbReference>
<sequence>MGKSISVFLAGLILGVLLATAGFSMVLRRSSRSGASRSGVAESGASGSGASGLAAQQSRVLKLAHSLDPSHPVHLGMLHMKERLEAISSGSMSIEIYPSAVLGGEVECIEQLQNGVLAMTKTSTGPMEAFVPQMQVFGLPYLFVDGDHFWKFADSELGKGLLHKGSERNMYGLCYYDAGSRNFYTKGRQIKAPEDLKGLKIRVMNSPMAIKMVEMMGASPTPISWGELYSALAQGTVDGAENNLPSFYSNKHYEPCQFFSLDGHVVLPDMLLIGTPIWNQLSDQEKSWLQQAADESSRFQRELWATMSSEALEAIKELGVEVYQPDKQPFMDKVAPMYEQFQGTEIGDLVQQIRAMEPLD</sequence>
<dbReference type="AlphaFoldDB" id="A0A5C5YWP1"/>
<dbReference type="EMBL" id="SJPJ01000001">
    <property type="protein sequence ID" value="TWT79290.1"/>
    <property type="molecule type" value="Genomic_DNA"/>
</dbReference>
<keyword evidence="1" id="KW-0732">Signal</keyword>
<evidence type="ECO:0000313" key="2">
    <source>
        <dbReference type="EMBL" id="TWT79290.1"/>
    </source>
</evidence>
<reference evidence="2 3" key="1">
    <citation type="submission" date="2019-02" db="EMBL/GenBank/DDBJ databases">
        <title>Deep-cultivation of Planctomycetes and their phenomic and genomic characterization uncovers novel biology.</title>
        <authorList>
            <person name="Wiegand S."/>
            <person name="Jogler M."/>
            <person name="Boedeker C."/>
            <person name="Pinto D."/>
            <person name="Vollmers J."/>
            <person name="Rivas-Marin E."/>
            <person name="Kohn T."/>
            <person name="Peeters S.H."/>
            <person name="Heuer A."/>
            <person name="Rast P."/>
            <person name="Oberbeckmann S."/>
            <person name="Bunk B."/>
            <person name="Jeske O."/>
            <person name="Meyerdierks A."/>
            <person name="Storesund J.E."/>
            <person name="Kallscheuer N."/>
            <person name="Luecker S."/>
            <person name="Lage O.M."/>
            <person name="Pohl T."/>
            <person name="Merkel B.J."/>
            <person name="Hornburger P."/>
            <person name="Mueller R.-W."/>
            <person name="Bruemmer F."/>
            <person name="Labrenz M."/>
            <person name="Spormann A.M."/>
            <person name="Op Den Camp H."/>
            <person name="Overmann J."/>
            <person name="Amann R."/>
            <person name="Jetten M.S.M."/>
            <person name="Mascher T."/>
            <person name="Medema M.H."/>
            <person name="Devos D.P."/>
            <person name="Kaster A.-K."/>
            <person name="Ovreas L."/>
            <person name="Rohde M."/>
            <person name="Galperin M.Y."/>
            <person name="Jogler C."/>
        </authorList>
    </citation>
    <scope>NUCLEOTIDE SEQUENCE [LARGE SCALE GENOMIC DNA]</scope>
    <source>
        <strain evidence="2 3">CA13</strain>
    </source>
</reference>
<dbReference type="RefSeq" id="WP_146394545.1">
    <property type="nucleotide sequence ID" value="NZ_SJPJ01000001.1"/>
</dbReference>
<proteinExistence type="predicted"/>
<accession>A0A5C5YWP1</accession>
<comment type="caution">
    <text evidence="2">The sequence shown here is derived from an EMBL/GenBank/DDBJ whole genome shotgun (WGS) entry which is preliminary data.</text>
</comment>
<gene>
    <name evidence="2" type="primary">yiaO</name>
    <name evidence="2" type="ORF">CA13_06880</name>
</gene>
<dbReference type="GO" id="GO:0030246">
    <property type="term" value="F:carbohydrate binding"/>
    <property type="evidence" value="ECO:0007669"/>
    <property type="project" value="TreeGrafter"/>
</dbReference>
<dbReference type="PANTHER" id="PTHR33376">
    <property type="match status" value="1"/>
</dbReference>
<dbReference type="Gene3D" id="3.40.190.170">
    <property type="entry name" value="Bacterial extracellular solute-binding protein, family 7"/>
    <property type="match status" value="1"/>
</dbReference>
<dbReference type="CDD" id="cd13671">
    <property type="entry name" value="PBP2_TRAP_SBP_like_3"/>
    <property type="match status" value="1"/>
</dbReference>
<dbReference type="NCBIfam" id="NF037995">
    <property type="entry name" value="TRAP_S1"/>
    <property type="match status" value="1"/>
</dbReference>
<dbReference type="NCBIfam" id="TIGR00787">
    <property type="entry name" value="dctP"/>
    <property type="match status" value="1"/>
</dbReference>
<dbReference type="PIRSF" id="PIRSF006470">
    <property type="entry name" value="DctB"/>
    <property type="match status" value="1"/>
</dbReference>
<protein>
    <submittedName>
        <fullName evidence="2">2,3-diketo-L-gulonate-binding periplasmic protein YiaO</fullName>
    </submittedName>
</protein>
<dbReference type="InterPro" id="IPR018389">
    <property type="entry name" value="DctP_fam"/>
</dbReference>
<organism evidence="2 3">
    <name type="scientific">Novipirellula herctigrandis</name>
    <dbReference type="NCBI Taxonomy" id="2527986"/>
    <lineage>
        <taxon>Bacteria</taxon>
        <taxon>Pseudomonadati</taxon>
        <taxon>Planctomycetota</taxon>
        <taxon>Planctomycetia</taxon>
        <taxon>Pirellulales</taxon>
        <taxon>Pirellulaceae</taxon>
        <taxon>Novipirellula</taxon>
    </lineage>
</organism>
<dbReference type="GO" id="GO:0030288">
    <property type="term" value="C:outer membrane-bounded periplasmic space"/>
    <property type="evidence" value="ECO:0007669"/>
    <property type="project" value="InterPro"/>
</dbReference>
<dbReference type="InterPro" id="IPR038404">
    <property type="entry name" value="TRAP_DctP_sf"/>
</dbReference>
<keyword evidence="3" id="KW-1185">Reference proteome</keyword>